<keyword evidence="2 6" id="KW-0812">Transmembrane</keyword>
<feature type="transmembrane region" description="Helical" evidence="6">
    <location>
        <begin position="270"/>
        <end position="288"/>
    </location>
</feature>
<evidence type="ECO:0000313" key="8">
    <source>
        <dbReference type="Proteomes" id="UP000887566"/>
    </source>
</evidence>
<dbReference type="InterPro" id="IPR021134">
    <property type="entry name" value="Bestrophin-like"/>
</dbReference>
<comment type="similarity">
    <text evidence="5 6">Belongs to the anion channel-forming bestrophin (TC 1.A.46) family. Calcium-sensitive chloride channel subfamily.</text>
</comment>
<dbReference type="GO" id="GO:0005254">
    <property type="term" value="F:chloride channel activity"/>
    <property type="evidence" value="ECO:0007669"/>
    <property type="project" value="UniProtKB-KW"/>
</dbReference>
<dbReference type="GO" id="GO:0034707">
    <property type="term" value="C:chloride channel complex"/>
    <property type="evidence" value="ECO:0007669"/>
    <property type="project" value="UniProtKB-KW"/>
</dbReference>
<evidence type="ECO:0000256" key="5">
    <source>
        <dbReference type="ARBA" id="ARBA00034769"/>
    </source>
</evidence>
<comment type="subcellular location">
    <subcellularLocation>
        <location evidence="6">Cell membrane</location>
        <topology evidence="6">Multi-pass membrane protein</topology>
    </subcellularLocation>
    <subcellularLocation>
        <location evidence="1">Membrane</location>
    </subcellularLocation>
</comment>
<feature type="transmembrane region" description="Helical" evidence="6">
    <location>
        <begin position="235"/>
        <end position="258"/>
    </location>
</feature>
<keyword evidence="8" id="KW-1185">Reference proteome</keyword>
<dbReference type="PANTHER" id="PTHR10736">
    <property type="entry name" value="BESTROPHIN"/>
    <property type="match status" value="1"/>
</dbReference>
<feature type="region of interest" description="Disordered" evidence="7">
    <location>
        <begin position="513"/>
        <end position="571"/>
    </location>
</feature>
<feature type="transmembrane region" description="Helical" evidence="6">
    <location>
        <begin position="128"/>
        <end position="147"/>
    </location>
</feature>
<comment type="function">
    <text evidence="6">Forms chloride channels.</text>
</comment>
<keyword evidence="6" id="KW-0868">Chloride</keyword>
<organism evidence="8 9">
    <name type="scientific">Plectus sambesii</name>
    <dbReference type="NCBI Taxonomy" id="2011161"/>
    <lineage>
        <taxon>Eukaryota</taxon>
        <taxon>Metazoa</taxon>
        <taxon>Ecdysozoa</taxon>
        <taxon>Nematoda</taxon>
        <taxon>Chromadorea</taxon>
        <taxon>Plectida</taxon>
        <taxon>Plectina</taxon>
        <taxon>Plectoidea</taxon>
        <taxon>Plectidae</taxon>
        <taxon>Plectus</taxon>
    </lineage>
</organism>
<dbReference type="GO" id="GO:0005886">
    <property type="term" value="C:plasma membrane"/>
    <property type="evidence" value="ECO:0007669"/>
    <property type="project" value="UniProtKB-SubCell"/>
</dbReference>
<dbReference type="WBParaSite" id="PSAMB.scaffold460size50359.g5971.t1">
    <property type="protein sequence ID" value="PSAMB.scaffold460size50359.g5971.t1"/>
    <property type="gene ID" value="PSAMB.scaffold460size50359.g5971"/>
</dbReference>
<accession>A0A914WM93</accession>
<evidence type="ECO:0000256" key="4">
    <source>
        <dbReference type="ARBA" id="ARBA00023136"/>
    </source>
</evidence>
<dbReference type="Proteomes" id="UP000887566">
    <property type="component" value="Unplaced"/>
</dbReference>
<dbReference type="Pfam" id="PF01062">
    <property type="entry name" value="Bestrophin"/>
    <property type="match status" value="1"/>
</dbReference>
<protein>
    <recommendedName>
        <fullName evidence="6">Bestrophin homolog</fullName>
    </recommendedName>
</protein>
<keyword evidence="6" id="KW-0406">Ion transport</keyword>
<dbReference type="PANTHER" id="PTHR10736:SF0">
    <property type="entry name" value="BESTROPHIN HOMOLOG"/>
    <property type="match status" value="1"/>
</dbReference>
<proteinExistence type="inferred from homology"/>
<dbReference type="AlphaFoldDB" id="A0A914WM93"/>
<reference evidence="9" key="1">
    <citation type="submission" date="2022-11" db="UniProtKB">
        <authorList>
            <consortium name="WormBaseParasite"/>
        </authorList>
    </citation>
    <scope>IDENTIFICATION</scope>
</reference>
<keyword evidence="3 6" id="KW-1133">Transmembrane helix</keyword>
<keyword evidence="6" id="KW-0813">Transport</keyword>
<name>A0A914WM93_9BILA</name>
<evidence type="ECO:0000256" key="2">
    <source>
        <dbReference type="ARBA" id="ARBA00022692"/>
    </source>
</evidence>
<keyword evidence="6" id="KW-0869">Chloride channel</keyword>
<keyword evidence="6" id="KW-1003">Cell membrane</keyword>
<dbReference type="InterPro" id="IPR000615">
    <property type="entry name" value="Bestrophin"/>
</dbReference>
<sequence length="571" mass="64317">MTVRYTLDVSTSSFTSFTKVLFRWRASLWKSVFQDLLCWLLLYSILSCVYRFALADWQQEIFEDAVAFAYKYTDFIPLTFMLGFYVSLVVNRWWDMFLNIGWIDNPSLYVSAYIEGTDKKGRMIRRNIVRYLVLVQALIFRDISVTVRKRFPTLDSLEAAGLMSVEEKKTLLDVDSPNAKYWVPVQWAYFLIREARQEGRIKSDHAVQELFDKLGEFRAGLGKLACYDFVPIPLVYTQVVILTVRCYFIICLMGRQYVHTTRHINVNSMVDYYIPMMTIIQFVFYVGWLKVAEALLNPFGEDDDDFEVNWFLDRNLQVGLTVVDDAVTKQPPLKKDVFWADPNPEPLYSAEAASIVINPLIGSATEITPRKTNEGVVMVPRLQDDGMQTDGELGRGSSFSTSLADNTGGRGLKDIVRGKLTRLGSTINAQLQGRTASSNVTAMPSSIIVENGGNFTKVDDSPDTTSTTVVINEQAEPATRGLPRFDAGSIGSASSANEAKEQVTLMEERGTMTDKTMRQSSVTESGRAGRHLSEGDSQGRTNEKDLPAVIEEDEAPHHNEETQTDNVIIPL</sequence>
<keyword evidence="4 6" id="KW-0472">Membrane</keyword>
<feature type="transmembrane region" description="Helical" evidence="6">
    <location>
        <begin position="75"/>
        <end position="94"/>
    </location>
</feature>
<evidence type="ECO:0000256" key="3">
    <source>
        <dbReference type="ARBA" id="ARBA00022989"/>
    </source>
</evidence>
<evidence type="ECO:0000256" key="1">
    <source>
        <dbReference type="ARBA" id="ARBA00004370"/>
    </source>
</evidence>
<evidence type="ECO:0000256" key="7">
    <source>
        <dbReference type="SAM" id="MobiDB-lite"/>
    </source>
</evidence>
<feature type="transmembrane region" description="Helical" evidence="6">
    <location>
        <begin position="36"/>
        <end position="55"/>
    </location>
</feature>
<evidence type="ECO:0000313" key="9">
    <source>
        <dbReference type="WBParaSite" id="PSAMB.scaffold460size50359.g5971.t1"/>
    </source>
</evidence>
<evidence type="ECO:0000256" key="6">
    <source>
        <dbReference type="RuleBase" id="RU363126"/>
    </source>
</evidence>
<keyword evidence="6" id="KW-0407">Ion channel</keyword>